<sequence>MRTSSRPYLPPSLNMLLAGEDGSTTFRLQEEERMRNAAFDAGRRRGLEDGLAQGRAEGAAQAEAAAHARLEAEVAQRASQGATLAAQALDSLLARRAEDRRILDADTRASLVAALETVVPTLLARAAGAEIAALAAEALTERGEDIILLTAHPETLEAMRQEGFPQPQEAPSRLRLLPEPTMPPGSAEASWVSGGLVHRPDALLARVLAILDANRATPAPSETLQEIAP</sequence>
<gene>
    <name evidence="1" type="ORF">IBL26_13025</name>
</gene>
<evidence type="ECO:0000313" key="1">
    <source>
        <dbReference type="EMBL" id="MBC9207761.1"/>
    </source>
</evidence>
<dbReference type="EMBL" id="JACTVA010000021">
    <property type="protein sequence ID" value="MBC9207761.1"/>
    <property type="molecule type" value="Genomic_DNA"/>
</dbReference>
<accession>A0ABR7RN84</accession>
<comment type="caution">
    <text evidence="1">The sequence shown here is derived from an EMBL/GenBank/DDBJ whole genome shotgun (WGS) entry which is preliminary data.</text>
</comment>
<dbReference type="Proteomes" id="UP000626026">
    <property type="component" value="Unassembled WGS sequence"/>
</dbReference>
<protein>
    <recommendedName>
        <fullName evidence="3">Flagellar assembly protein FliH/Type III secretion system HrpE domain-containing protein</fullName>
    </recommendedName>
</protein>
<evidence type="ECO:0008006" key="3">
    <source>
        <dbReference type="Google" id="ProtNLM"/>
    </source>
</evidence>
<keyword evidence="2" id="KW-1185">Reference proteome</keyword>
<reference evidence="1 2" key="1">
    <citation type="journal article" date="2013" name="Int. J. Syst. Evol. Microbiol.">
        <title>Roseomonas aerophila sp. nov., isolated from air.</title>
        <authorList>
            <person name="Kim S.J."/>
            <person name="Weon H.Y."/>
            <person name="Ahn J.H."/>
            <person name="Hong S.B."/>
            <person name="Seok S.J."/>
            <person name="Whang K.S."/>
            <person name="Kwon S.W."/>
        </authorList>
    </citation>
    <scope>NUCLEOTIDE SEQUENCE [LARGE SCALE GENOMIC DNA]</scope>
    <source>
        <strain evidence="1 2">NBRC 108923</strain>
    </source>
</reference>
<proteinExistence type="predicted"/>
<organism evidence="1 2">
    <name type="scientific">Teichococcus aerophilus</name>
    <dbReference type="NCBI Taxonomy" id="1224513"/>
    <lineage>
        <taxon>Bacteria</taxon>
        <taxon>Pseudomonadati</taxon>
        <taxon>Pseudomonadota</taxon>
        <taxon>Alphaproteobacteria</taxon>
        <taxon>Acetobacterales</taxon>
        <taxon>Roseomonadaceae</taxon>
        <taxon>Roseomonas</taxon>
    </lineage>
</organism>
<name>A0ABR7RN84_9PROT</name>
<evidence type="ECO:0000313" key="2">
    <source>
        <dbReference type="Proteomes" id="UP000626026"/>
    </source>
</evidence>
<dbReference type="RefSeq" id="WP_187784925.1">
    <property type="nucleotide sequence ID" value="NZ_JACTVA010000021.1"/>
</dbReference>